<dbReference type="EMBL" id="CP002192">
    <property type="protein sequence ID" value="AFD27214.1"/>
    <property type="molecule type" value="Genomic_DNA"/>
</dbReference>
<dbReference type="PATRIC" id="fig|745776.4.peg.3362"/>
<dbReference type="AlphaFoldDB" id="H8H0G2"/>
<name>H8H0G2_DEIGI</name>
<evidence type="ECO:0000313" key="2">
    <source>
        <dbReference type="Proteomes" id="UP000007575"/>
    </source>
</evidence>
<evidence type="ECO:0000313" key="1">
    <source>
        <dbReference type="EMBL" id="AFD27214.1"/>
    </source>
</evidence>
<dbReference type="KEGG" id="dgo:DGo_PA0328"/>
<organism evidence="1 2">
    <name type="scientific">Deinococcus gobiensis (strain DSM 21396 / JCM 16679 / CGMCC 1.7299 / I-0)</name>
    <dbReference type="NCBI Taxonomy" id="745776"/>
    <lineage>
        <taxon>Bacteria</taxon>
        <taxon>Thermotogati</taxon>
        <taxon>Deinococcota</taxon>
        <taxon>Deinococci</taxon>
        <taxon>Deinococcales</taxon>
        <taxon>Deinococcaceae</taxon>
        <taxon>Deinococcus</taxon>
    </lineage>
</organism>
<protein>
    <submittedName>
        <fullName evidence="1">Uncharacterized protein</fullName>
    </submittedName>
</protein>
<dbReference type="Proteomes" id="UP000007575">
    <property type="component" value="Plasmid P1"/>
</dbReference>
<reference evidence="1 2" key="1">
    <citation type="journal article" date="2012" name="PLoS ONE">
        <title>Genome sequence and transcriptome analysis of the radioresistant bacterium Deinococcus gobiensis: insights into the extreme environmental adaptations.</title>
        <authorList>
            <person name="Yuan M."/>
            <person name="Chen M."/>
            <person name="Zhang W."/>
            <person name="Lu W."/>
            <person name="Wang J."/>
            <person name="Yang M."/>
            <person name="Zhao P."/>
            <person name="Tang R."/>
            <person name="Li X."/>
            <person name="Hao Y."/>
            <person name="Zhou Z."/>
            <person name="Zhan Y."/>
            <person name="Yu H."/>
            <person name="Teng C."/>
            <person name="Yan Y."/>
            <person name="Ping S."/>
            <person name="Wang Y."/>
            <person name="Lin M."/>
        </authorList>
    </citation>
    <scope>NUCLEOTIDE SEQUENCE [LARGE SCALE GENOMIC DNA]</scope>
    <source>
        <strain evidence="2">DSM 21396 / JCM 16679 / CGMCC 1.7299 / I-0</strain>
        <plasmid evidence="1">P1</plasmid>
    </source>
</reference>
<keyword evidence="1" id="KW-0614">Plasmid</keyword>
<accession>H8H0G2</accession>
<sequence length="269" mass="30136">MVRTLYRSLEERRAPLGKVPTDAYTVSTRNWGEHLGMHGWRLDKIRRALEPAHQELLDTAYLVEVIYTGRGEGQQITYRFGQVAAPPNTELVALLTRNGLSAPNAVKTVQAYAAQVEATVAAFGRVVSQARTPVKNRQGLLVDMFRNPERYAEYFSSESAAESGPAREFPKKTRSVTKTVEAPAGDEDWEAQQAKAWREMRPEARERRMLSLLQMMMGDHLSAEEMAVISTLVGNGTLDGLEFSRRLTRALADKTQVDLAAEFRVLIEV</sequence>
<keyword evidence="2" id="KW-1185">Reference proteome</keyword>
<gene>
    <name evidence="1" type="ordered locus">DGo_PA0328</name>
</gene>
<dbReference type="HOGENOM" id="CLU_1033354_0_0_0"/>
<proteinExistence type="predicted"/>
<geneLocation type="plasmid" evidence="1 2">
    <name>P1</name>
</geneLocation>